<accession>A0A0F9L4G6</accession>
<comment type="caution">
    <text evidence="1">The sequence shown here is derived from an EMBL/GenBank/DDBJ whole genome shotgun (WGS) entry which is preliminary data.</text>
</comment>
<name>A0A0F9L4G6_9ZZZZ</name>
<dbReference type="EMBL" id="LAZR01007911">
    <property type="protein sequence ID" value="KKM82126.1"/>
    <property type="molecule type" value="Genomic_DNA"/>
</dbReference>
<gene>
    <name evidence="1" type="ORF">LCGC14_1322750</name>
</gene>
<reference evidence="1" key="1">
    <citation type="journal article" date="2015" name="Nature">
        <title>Complex archaea that bridge the gap between prokaryotes and eukaryotes.</title>
        <authorList>
            <person name="Spang A."/>
            <person name="Saw J.H."/>
            <person name="Jorgensen S.L."/>
            <person name="Zaremba-Niedzwiedzka K."/>
            <person name="Martijn J."/>
            <person name="Lind A.E."/>
            <person name="van Eijk R."/>
            <person name="Schleper C."/>
            <person name="Guy L."/>
            <person name="Ettema T.J."/>
        </authorList>
    </citation>
    <scope>NUCLEOTIDE SEQUENCE</scope>
</reference>
<proteinExistence type="predicted"/>
<organism evidence="1">
    <name type="scientific">marine sediment metagenome</name>
    <dbReference type="NCBI Taxonomy" id="412755"/>
    <lineage>
        <taxon>unclassified sequences</taxon>
        <taxon>metagenomes</taxon>
        <taxon>ecological metagenomes</taxon>
    </lineage>
</organism>
<dbReference type="AlphaFoldDB" id="A0A0F9L4G6"/>
<protein>
    <submittedName>
        <fullName evidence="1">Uncharacterized protein</fullName>
    </submittedName>
</protein>
<sequence>MIKTINLRYIEERFEEIKEEKTKAEKELGRIITWEDFIYNKIRR</sequence>
<evidence type="ECO:0000313" key="1">
    <source>
        <dbReference type="EMBL" id="KKM82126.1"/>
    </source>
</evidence>